<reference evidence="9" key="2">
    <citation type="submission" date="2023-05" db="EMBL/GenBank/DDBJ databases">
        <authorList>
            <consortium name="Lawrence Berkeley National Laboratory"/>
            <person name="Steindorff A."/>
            <person name="Hensen N."/>
            <person name="Bonometti L."/>
            <person name="Westerberg I."/>
            <person name="Brannstrom I.O."/>
            <person name="Guillou S."/>
            <person name="Cros-Aarteil S."/>
            <person name="Calhoun S."/>
            <person name="Haridas S."/>
            <person name="Kuo A."/>
            <person name="Mondo S."/>
            <person name="Pangilinan J."/>
            <person name="Riley R."/>
            <person name="Labutti K."/>
            <person name="Andreopoulos B."/>
            <person name="Lipzen A."/>
            <person name="Chen C."/>
            <person name="Yanf M."/>
            <person name="Daum C."/>
            <person name="Ng V."/>
            <person name="Clum A."/>
            <person name="Ohm R."/>
            <person name="Martin F."/>
            <person name="Silar P."/>
            <person name="Natvig D."/>
            <person name="Lalanne C."/>
            <person name="Gautier V."/>
            <person name="Ament-Velasquez S.L."/>
            <person name="Kruys A."/>
            <person name="Hutchinson M.I."/>
            <person name="Powell A.J."/>
            <person name="Barry K."/>
            <person name="Miller A.N."/>
            <person name="Grigoriev I.V."/>
            <person name="Debuchy R."/>
            <person name="Gladieux P."/>
            <person name="Thoren M.H."/>
            <person name="Johannesson H."/>
        </authorList>
    </citation>
    <scope>NUCLEOTIDE SEQUENCE</scope>
    <source>
        <strain evidence="9">CBS 990.96</strain>
    </source>
</reference>
<dbReference type="Pfam" id="PF20684">
    <property type="entry name" value="Fung_rhodopsin"/>
    <property type="match status" value="1"/>
</dbReference>
<comment type="subcellular location">
    <subcellularLocation>
        <location evidence="1">Membrane</location>
        <topology evidence="1">Multi-pass membrane protein</topology>
    </subcellularLocation>
</comment>
<proteinExistence type="inferred from homology"/>
<dbReference type="InterPro" id="IPR049326">
    <property type="entry name" value="Rhodopsin_dom_fungi"/>
</dbReference>
<accession>A0AAN7BF41</accession>
<dbReference type="AlphaFoldDB" id="A0AAN7BF41"/>
<dbReference type="PANTHER" id="PTHR33048:SF47">
    <property type="entry name" value="INTEGRAL MEMBRANE PROTEIN-RELATED"/>
    <property type="match status" value="1"/>
</dbReference>
<evidence type="ECO:0000313" key="9">
    <source>
        <dbReference type="EMBL" id="KAK4221708.1"/>
    </source>
</evidence>
<organism evidence="9 10">
    <name type="scientific">Podospora fimiseda</name>
    <dbReference type="NCBI Taxonomy" id="252190"/>
    <lineage>
        <taxon>Eukaryota</taxon>
        <taxon>Fungi</taxon>
        <taxon>Dikarya</taxon>
        <taxon>Ascomycota</taxon>
        <taxon>Pezizomycotina</taxon>
        <taxon>Sordariomycetes</taxon>
        <taxon>Sordariomycetidae</taxon>
        <taxon>Sordariales</taxon>
        <taxon>Podosporaceae</taxon>
        <taxon>Podospora</taxon>
    </lineage>
</organism>
<feature type="transmembrane region" description="Helical" evidence="7">
    <location>
        <begin position="90"/>
        <end position="115"/>
    </location>
</feature>
<feature type="transmembrane region" description="Helical" evidence="7">
    <location>
        <begin position="127"/>
        <end position="150"/>
    </location>
</feature>
<evidence type="ECO:0000256" key="1">
    <source>
        <dbReference type="ARBA" id="ARBA00004141"/>
    </source>
</evidence>
<feature type="transmembrane region" description="Helical" evidence="7">
    <location>
        <begin position="17"/>
        <end position="38"/>
    </location>
</feature>
<feature type="transmembrane region" description="Helical" evidence="7">
    <location>
        <begin position="170"/>
        <end position="195"/>
    </location>
</feature>
<reference evidence="9" key="1">
    <citation type="journal article" date="2023" name="Mol. Phylogenet. Evol.">
        <title>Genome-scale phylogeny and comparative genomics of the fungal order Sordariales.</title>
        <authorList>
            <person name="Hensen N."/>
            <person name="Bonometti L."/>
            <person name="Westerberg I."/>
            <person name="Brannstrom I.O."/>
            <person name="Guillou S."/>
            <person name="Cros-Aarteil S."/>
            <person name="Calhoun S."/>
            <person name="Haridas S."/>
            <person name="Kuo A."/>
            <person name="Mondo S."/>
            <person name="Pangilinan J."/>
            <person name="Riley R."/>
            <person name="LaButti K."/>
            <person name="Andreopoulos B."/>
            <person name="Lipzen A."/>
            <person name="Chen C."/>
            <person name="Yan M."/>
            <person name="Daum C."/>
            <person name="Ng V."/>
            <person name="Clum A."/>
            <person name="Steindorff A."/>
            <person name="Ohm R.A."/>
            <person name="Martin F."/>
            <person name="Silar P."/>
            <person name="Natvig D.O."/>
            <person name="Lalanne C."/>
            <person name="Gautier V."/>
            <person name="Ament-Velasquez S.L."/>
            <person name="Kruys A."/>
            <person name="Hutchinson M.I."/>
            <person name="Powell A.J."/>
            <person name="Barry K."/>
            <person name="Miller A.N."/>
            <person name="Grigoriev I.V."/>
            <person name="Debuchy R."/>
            <person name="Gladieux P."/>
            <person name="Hiltunen Thoren M."/>
            <person name="Johannesson H."/>
        </authorList>
    </citation>
    <scope>NUCLEOTIDE SEQUENCE</scope>
    <source>
        <strain evidence="9">CBS 990.96</strain>
    </source>
</reference>
<comment type="similarity">
    <text evidence="5">Belongs to the SAT4 family.</text>
</comment>
<dbReference type="GO" id="GO:0016020">
    <property type="term" value="C:membrane"/>
    <property type="evidence" value="ECO:0007669"/>
    <property type="project" value="UniProtKB-SubCell"/>
</dbReference>
<name>A0AAN7BF41_9PEZI</name>
<keyword evidence="2 7" id="KW-0812">Transmembrane</keyword>
<evidence type="ECO:0000313" key="10">
    <source>
        <dbReference type="Proteomes" id="UP001301958"/>
    </source>
</evidence>
<evidence type="ECO:0000256" key="6">
    <source>
        <dbReference type="SAM" id="MobiDB-lite"/>
    </source>
</evidence>
<evidence type="ECO:0000256" key="5">
    <source>
        <dbReference type="ARBA" id="ARBA00038359"/>
    </source>
</evidence>
<feature type="transmembrane region" description="Helical" evidence="7">
    <location>
        <begin position="50"/>
        <end position="70"/>
    </location>
</feature>
<evidence type="ECO:0000256" key="4">
    <source>
        <dbReference type="ARBA" id="ARBA00023136"/>
    </source>
</evidence>
<feature type="region of interest" description="Disordered" evidence="6">
    <location>
        <begin position="292"/>
        <end position="318"/>
    </location>
</feature>
<comment type="caution">
    <text evidence="9">The sequence shown here is derived from an EMBL/GenBank/DDBJ whole genome shotgun (WGS) entry which is preliminary data.</text>
</comment>
<keyword evidence="10" id="KW-1185">Reference proteome</keyword>
<keyword evidence="4 7" id="KW-0472">Membrane</keyword>
<gene>
    <name evidence="9" type="ORF">QBC38DRAFT_448917</name>
</gene>
<keyword evidence="3 7" id="KW-1133">Transmembrane helix</keyword>
<evidence type="ECO:0000256" key="7">
    <source>
        <dbReference type="SAM" id="Phobius"/>
    </source>
</evidence>
<sequence length="370" mass="40699">MSSDSPRGGDPFTLQEFLLGLLIPVILPTIFVAIRLLNNHGVGKGLEKDDWWSIIGLGFVYLLAGIYYGFRSAIMATDKDMVTKFTEVGRWATATAFIGSYSQYFAKIPILLLYLRLFGGVYKWLRITCYMLFLIPVFVLAGSASYCTAYCVPERKTIDGKFAHNCMESIAIICVFNGAFALVSDIIIFILPLPAIAQLTLAPKKKLGLFIIFLSGLLGVIACAVAVYYRAIALSRFGQENANNIAEFLGPIVECSVALVVSSIPAMSSFWRRQIAQSPFVSKVQSLFSSRSTNSQRTPIPKKSTQGSSGFTASVDPYNSDPYNIDPYTAEINGYHELRKQGPGPDVDSSVDLHAPKKVYVQTTVEIQRS</sequence>
<evidence type="ECO:0000256" key="2">
    <source>
        <dbReference type="ARBA" id="ARBA00022692"/>
    </source>
</evidence>
<feature type="domain" description="Rhodopsin" evidence="8">
    <location>
        <begin position="35"/>
        <end position="272"/>
    </location>
</feature>
<protein>
    <recommendedName>
        <fullName evidence="8">Rhodopsin domain-containing protein</fullName>
    </recommendedName>
</protein>
<dbReference type="Proteomes" id="UP001301958">
    <property type="component" value="Unassembled WGS sequence"/>
</dbReference>
<feature type="compositionally biased region" description="Polar residues" evidence="6">
    <location>
        <begin position="292"/>
        <end position="312"/>
    </location>
</feature>
<evidence type="ECO:0000259" key="8">
    <source>
        <dbReference type="Pfam" id="PF20684"/>
    </source>
</evidence>
<dbReference type="EMBL" id="MU865522">
    <property type="protein sequence ID" value="KAK4221708.1"/>
    <property type="molecule type" value="Genomic_DNA"/>
</dbReference>
<dbReference type="PANTHER" id="PTHR33048">
    <property type="entry name" value="PTH11-LIKE INTEGRAL MEMBRANE PROTEIN (AFU_ORTHOLOGUE AFUA_5G11245)"/>
    <property type="match status" value="1"/>
</dbReference>
<evidence type="ECO:0000256" key="3">
    <source>
        <dbReference type="ARBA" id="ARBA00022989"/>
    </source>
</evidence>
<feature type="transmembrane region" description="Helical" evidence="7">
    <location>
        <begin position="207"/>
        <end position="229"/>
    </location>
</feature>
<dbReference type="InterPro" id="IPR052337">
    <property type="entry name" value="SAT4-like"/>
</dbReference>